<dbReference type="EMBL" id="LFZX01000051">
    <property type="protein sequence ID" value="KNC67741.1"/>
    <property type="molecule type" value="Genomic_DNA"/>
</dbReference>
<feature type="transmembrane region" description="Helical" evidence="1">
    <location>
        <begin position="58"/>
        <end position="75"/>
    </location>
</feature>
<gene>
    <name evidence="2" type="ORF">AC626_08865</name>
</gene>
<organism evidence="2 3">
    <name type="scientific">Pseudoalteromonas rubra</name>
    <dbReference type="NCBI Taxonomy" id="43658"/>
    <lineage>
        <taxon>Bacteria</taxon>
        <taxon>Pseudomonadati</taxon>
        <taxon>Pseudomonadota</taxon>
        <taxon>Gammaproteobacteria</taxon>
        <taxon>Alteromonadales</taxon>
        <taxon>Pseudoalteromonadaceae</taxon>
        <taxon>Pseudoalteromonas</taxon>
    </lineage>
</organism>
<feature type="transmembrane region" description="Helical" evidence="1">
    <location>
        <begin position="87"/>
        <end position="104"/>
    </location>
</feature>
<comment type="caution">
    <text evidence="2">The sequence shown here is derived from an EMBL/GenBank/DDBJ whole genome shotgun (WGS) entry which is preliminary data.</text>
</comment>
<reference evidence="3" key="1">
    <citation type="submission" date="2015-07" db="EMBL/GenBank/DDBJ databases">
        <title>Draft genome sequence of a Pseudoalteromonas rubra strain, OCN096, isolated from Kaneohe Bay, Oahu, Hawaii.</title>
        <authorList>
            <person name="Beurmann S."/>
            <person name="Ushijima B."/>
            <person name="Belcaid M."/>
            <person name="Callahan S.M."/>
            <person name="Aeby G.S."/>
        </authorList>
    </citation>
    <scope>NUCLEOTIDE SEQUENCE [LARGE SCALE GENOMIC DNA]</scope>
    <source>
        <strain evidence="3">OCN096</strain>
    </source>
</reference>
<feature type="transmembrane region" description="Helical" evidence="1">
    <location>
        <begin position="348"/>
        <end position="368"/>
    </location>
</feature>
<feature type="transmembrane region" description="Helical" evidence="1">
    <location>
        <begin position="164"/>
        <end position="182"/>
    </location>
</feature>
<evidence type="ECO:0008006" key="4">
    <source>
        <dbReference type="Google" id="ProtNLM"/>
    </source>
</evidence>
<keyword evidence="1" id="KW-0472">Membrane</keyword>
<keyword evidence="1" id="KW-0812">Transmembrane</keyword>
<evidence type="ECO:0000313" key="3">
    <source>
        <dbReference type="Proteomes" id="UP000036850"/>
    </source>
</evidence>
<protein>
    <recommendedName>
        <fullName evidence="4">O-antigen ligase domain-containing protein</fullName>
    </recommendedName>
</protein>
<dbReference type="AlphaFoldDB" id="A0A0L0ETL1"/>
<feature type="transmembrane region" description="Helical" evidence="1">
    <location>
        <begin position="26"/>
        <end position="46"/>
    </location>
</feature>
<keyword evidence="1" id="KW-1133">Transmembrane helix</keyword>
<name>A0A0L0ETL1_9GAMM</name>
<dbReference type="Proteomes" id="UP000036850">
    <property type="component" value="Unassembled WGS sequence"/>
</dbReference>
<feature type="transmembrane region" description="Helical" evidence="1">
    <location>
        <begin position="230"/>
        <end position="251"/>
    </location>
</feature>
<sequence>MSKYGLLLTILLVASTIQYGSYTGTRFLVPLLGVLVVVWSLFASRIDTSNKLSLRTDFNLHAFLFFSLVVCSFIGNSSASEALFDTVKIFLPVLMSLLAIYLIYHSRKNEIHNAILLMSVFALVFLGLEFALRSLSIISNPSQVLQNFYALKMDSPFMVDSNAVGLYALFYFVIHKIYFAYFSVSQRFRKVISAIFLVFIFLTLSRAAIATTFVLYLYLFFFRRSMVNQVQLVILGLVAVCFLSPFIYQVLTSDGSGSTKLGVLQSLPTLSAQYSIKELLFGFGINEGNYAYSYEEGKYSHLLITMLIGHFGLIGFACYFLFFLLYGMGLKSKGMCIFLVANVVGLSYLHPFLETIFLCNGIAIGLSYKYSSSIRTEK</sequence>
<feature type="transmembrane region" description="Helical" evidence="1">
    <location>
        <begin position="194"/>
        <end position="218"/>
    </location>
</feature>
<accession>A0A0L0ETL1</accession>
<feature type="transmembrane region" description="Helical" evidence="1">
    <location>
        <begin position="111"/>
        <end position="132"/>
    </location>
</feature>
<proteinExistence type="predicted"/>
<feature type="transmembrane region" description="Helical" evidence="1">
    <location>
        <begin position="302"/>
        <end position="328"/>
    </location>
</feature>
<evidence type="ECO:0000256" key="1">
    <source>
        <dbReference type="SAM" id="Phobius"/>
    </source>
</evidence>
<evidence type="ECO:0000313" key="2">
    <source>
        <dbReference type="EMBL" id="KNC67741.1"/>
    </source>
</evidence>
<dbReference type="OrthoDB" id="7069073at2"/>
<dbReference type="PATRIC" id="fig|43658.6.peg.3911"/>